<protein>
    <submittedName>
        <fullName evidence="5">CALM</fullName>
    </submittedName>
</protein>
<dbReference type="PROSITE" id="PS50222">
    <property type="entry name" value="EF_HAND_2"/>
    <property type="match status" value="7"/>
</dbReference>
<evidence type="ECO:0000313" key="5">
    <source>
        <dbReference type="EMBL" id="CAG2229065.1"/>
    </source>
</evidence>
<dbReference type="InterPro" id="IPR018247">
    <property type="entry name" value="EF_Hand_1_Ca_BS"/>
</dbReference>
<reference evidence="5" key="1">
    <citation type="submission" date="2021-03" db="EMBL/GenBank/DDBJ databases">
        <authorList>
            <person name="Bekaert M."/>
        </authorList>
    </citation>
    <scope>NUCLEOTIDE SEQUENCE</scope>
</reference>
<evidence type="ECO:0000259" key="4">
    <source>
        <dbReference type="PROSITE" id="PS50222"/>
    </source>
</evidence>
<dbReference type="Pfam" id="PF13499">
    <property type="entry name" value="EF-hand_7"/>
    <property type="match status" value="4"/>
</dbReference>
<feature type="domain" description="EF-hand" evidence="4">
    <location>
        <begin position="118"/>
        <end position="153"/>
    </location>
</feature>
<keyword evidence="1" id="KW-0677">Repeat</keyword>
<name>A0A8S3TCC4_MYTED</name>
<sequence length="292" mass="33574">MASSLGQAEKDEIRDMYDLYDIEKTGKLPQDDYATIVRGMGHNPSEKELQEMFQSTRPDRAGMVDYSDFLDAYAKHFNTKKNEEREIRQAFRVFDRNEEGLIDANELKQIVTTRGERLSESEAKSLIKQTEVDSQGKIDYEELTKVIKSSEISEEQKQDIKEWFDICDTDKDGKLAKEEIATLLRVVGNNPTEDDITRIFTEVDTDGTGLIDVEEFQAYYVKNIANVDEKQTLIEAINSFDKNNDGFIQRDELMKFMKDLSEEQAQGMLDMADKNGDGKVDIEEFVELMMAM</sequence>
<evidence type="ECO:0000313" key="6">
    <source>
        <dbReference type="Proteomes" id="UP000683360"/>
    </source>
</evidence>
<dbReference type="EMBL" id="CAJPWZ010002016">
    <property type="protein sequence ID" value="CAG2229065.1"/>
    <property type="molecule type" value="Genomic_DNA"/>
</dbReference>
<feature type="domain" description="EF-hand" evidence="4">
    <location>
        <begin position="228"/>
        <end position="258"/>
    </location>
</feature>
<accession>A0A8S3TCC4</accession>
<dbReference type="AlphaFoldDB" id="A0A8S3TCC4"/>
<evidence type="ECO:0000256" key="3">
    <source>
        <dbReference type="ARBA" id="ARBA00023179"/>
    </source>
</evidence>
<feature type="domain" description="EF-hand" evidence="4">
    <location>
        <begin position="191"/>
        <end position="226"/>
    </location>
</feature>
<feature type="domain" description="EF-hand" evidence="4">
    <location>
        <begin position="8"/>
        <end position="43"/>
    </location>
</feature>
<gene>
    <name evidence="5" type="ORF">MEDL_42017</name>
</gene>
<proteinExistence type="predicted"/>
<comment type="caution">
    <text evidence="5">The sequence shown here is derived from an EMBL/GenBank/DDBJ whole genome shotgun (WGS) entry which is preliminary data.</text>
</comment>
<evidence type="ECO:0000256" key="1">
    <source>
        <dbReference type="ARBA" id="ARBA00022737"/>
    </source>
</evidence>
<dbReference type="PROSITE" id="PS00018">
    <property type="entry name" value="EF_HAND_1"/>
    <property type="match status" value="4"/>
</dbReference>
<dbReference type="OrthoDB" id="6065969at2759"/>
<dbReference type="InterPro" id="IPR011992">
    <property type="entry name" value="EF-hand-dom_pair"/>
</dbReference>
<evidence type="ECO:0000256" key="2">
    <source>
        <dbReference type="ARBA" id="ARBA00022837"/>
    </source>
</evidence>
<dbReference type="FunFam" id="1.10.238.10:FF:000001">
    <property type="entry name" value="Calmodulin 1"/>
    <property type="match status" value="2"/>
</dbReference>
<dbReference type="GO" id="GO:0005509">
    <property type="term" value="F:calcium ion binding"/>
    <property type="evidence" value="ECO:0007669"/>
    <property type="project" value="InterPro"/>
</dbReference>
<keyword evidence="6" id="KW-1185">Reference proteome</keyword>
<dbReference type="CDD" id="cd00051">
    <property type="entry name" value="EFh"/>
    <property type="match status" value="1"/>
</dbReference>
<dbReference type="PANTHER" id="PTHR23048:SF0">
    <property type="entry name" value="CALMODULIN LIKE 3"/>
    <property type="match status" value="1"/>
</dbReference>
<feature type="domain" description="EF-hand" evidence="4">
    <location>
        <begin position="260"/>
        <end position="292"/>
    </location>
</feature>
<keyword evidence="2" id="KW-0106">Calcium</keyword>
<dbReference type="PANTHER" id="PTHR23048">
    <property type="entry name" value="MYOSIN LIGHT CHAIN 1, 3"/>
    <property type="match status" value="1"/>
</dbReference>
<keyword evidence="3" id="KW-0514">Muscle protein</keyword>
<dbReference type="InterPro" id="IPR002048">
    <property type="entry name" value="EF_hand_dom"/>
</dbReference>
<dbReference type="GO" id="GO:0016460">
    <property type="term" value="C:myosin II complex"/>
    <property type="evidence" value="ECO:0007669"/>
    <property type="project" value="TreeGrafter"/>
</dbReference>
<dbReference type="InterPro" id="IPR050230">
    <property type="entry name" value="CALM/Myosin/TropC-like"/>
</dbReference>
<dbReference type="Gene3D" id="1.10.238.10">
    <property type="entry name" value="EF-hand"/>
    <property type="match status" value="2"/>
</dbReference>
<organism evidence="5 6">
    <name type="scientific">Mytilus edulis</name>
    <name type="common">Blue mussel</name>
    <dbReference type="NCBI Taxonomy" id="6550"/>
    <lineage>
        <taxon>Eukaryota</taxon>
        <taxon>Metazoa</taxon>
        <taxon>Spiralia</taxon>
        <taxon>Lophotrochozoa</taxon>
        <taxon>Mollusca</taxon>
        <taxon>Bivalvia</taxon>
        <taxon>Autobranchia</taxon>
        <taxon>Pteriomorphia</taxon>
        <taxon>Mytilida</taxon>
        <taxon>Mytiloidea</taxon>
        <taxon>Mytilidae</taxon>
        <taxon>Mytilinae</taxon>
        <taxon>Mytilus</taxon>
    </lineage>
</organism>
<dbReference type="SMART" id="SM00054">
    <property type="entry name" value="EFh"/>
    <property type="match status" value="8"/>
</dbReference>
<dbReference type="SUPFAM" id="SSF47473">
    <property type="entry name" value="EF-hand"/>
    <property type="match status" value="2"/>
</dbReference>
<dbReference type="Proteomes" id="UP000683360">
    <property type="component" value="Unassembled WGS sequence"/>
</dbReference>
<feature type="domain" description="EF-hand" evidence="4">
    <location>
        <begin position="155"/>
        <end position="190"/>
    </location>
</feature>
<feature type="domain" description="EF-hand" evidence="4">
    <location>
        <begin position="82"/>
        <end position="117"/>
    </location>
</feature>